<dbReference type="Proteomes" id="UP000722165">
    <property type="component" value="Unassembled WGS sequence"/>
</dbReference>
<dbReference type="PANTHER" id="PTHR42928">
    <property type="entry name" value="TRICARBOXYLATE-BINDING PROTEIN"/>
    <property type="match status" value="1"/>
</dbReference>
<protein>
    <submittedName>
        <fullName evidence="3">Tripartite tricarboxylate transporter substrate binding protein</fullName>
    </submittedName>
</protein>
<name>A0ABS6NQS2_9BURK</name>
<comment type="similarity">
    <text evidence="1">Belongs to the UPF0065 (bug) family.</text>
</comment>
<reference evidence="3 4" key="1">
    <citation type="submission" date="2021-06" db="EMBL/GenBank/DDBJ databases">
        <authorList>
            <person name="Lu T."/>
            <person name="Wang Q."/>
            <person name="Han X."/>
        </authorList>
    </citation>
    <scope>NUCLEOTIDE SEQUENCE [LARGE SCALE GENOMIC DNA]</scope>
    <source>
        <strain evidence="3 4">LAM0050</strain>
    </source>
</reference>
<dbReference type="PIRSF" id="PIRSF017082">
    <property type="entry name" value="YflP"/>
    <property type="match status" value="1"/>
</dbReference>
<dbReference type="EMBL" id="JAHSPR010000008">
    <property type="protein sequence ID" value="MBV4397729.1"/>
    <property type="molecule type" value="Genomic_DNA"/>
</dbReference>
<keyword evidence="2" id="KW-0732">Signal</keyword>
<feature type="signal peptide" evidence="2">
    <location>
        <begin position="1"/>
        <end position="30"/>
    </location>
</feature>
<dbReference type="PANTHER" id="PTHR42928:SF5">
    <property type="entry name" value="BLR1237 PROTEIN"/>
    <property type="match status" value="1"/>
</dbReference>
<dbReference type="Pfam" id="PF03401">
    <property type="entry name" value="TctC"/>
    <property type="match status" value="1"/>
</dbReference>
<evidence type="ECO:0000313" key="3">
    <source>
        <dbReference type="EMBL" id="MBV4397729.1"/>
    </source>
</evidence>
<evidence type="ECO:0000256" key="2">
    <source>
        <dbReference type="SAM" id="SignalP"/>
    </source>
</evidence>
<proteinExistence type="inferred from homology"/>
<evidence type="ECO:0000256" key="1">
    <source>
        <dbReference type="ARBA" id="ARBA00006987"/>
    </source>
</evidence>
<dbReference type="CDD" id="cd07012">
    <property type="entry name" value="PBP2_Bug_TTT"/>
    <property type="match status" value="1"/>
</dbReference>
<accession>A0ABS6NQS2</accession>
<dbReference type="InterPro" id="IPR005064">
    <property type="entry name" value="BUG"/>
</dbReference>
<evidence type="ECO:0000313" key="4">
    <source>
        <dbReference type="Proteomes" id="UP000722165"/>
    </source>
</evidence>
<feature type="chain" id="PRO_5045407712" evidence="2">
    <location>
        <begin position="31"/>
        <end position="333"/>
    </location>
</feature>
<organism evidence="3 4">
    <name type="scientific">Advenella alkanexedens</name>
    <dbReference type="NCBI Taxonomy" id="1481665"/>
    <lineage>
        <taxon>Bacteria</taxon>
        <taxon>Pseudomonadati</taxon>
        <taxon>Pseudomonadota</taxon>
        <taxon>Betaproteobacteria</taxon>
        <taxon>Burkholderiales</taxon>
        <taxon>Alcaligenaceae</taxon>
    </lineage>
</organism>
<dbReference type="RefSeq" id="WP_217735293.1">
    <property type="nucleotide sequence ID" value="NZ_JAHSPR010000008.1"/>
</dbReference>
<gene>
    <name evidence="3" type="ORF">KU392_10775</name>
</gene>
<sequence length="333" mass="35955">MEGSKKIQNMRRLLSCFLSACCFLPTGLQAKSAYPDQAIKLVVPFAPGGGNDVFARTIAQPMGKLLGQSIVVENRPGASGAIGAAAVGRTMPADGYTVLLSEVSIHSVNGHLRSNLTYDPEKDLSPVTKAGTYDYMLVINPKKVKAQNLDELVSYIKESPGKMAYGVPGVGTPHHLGMELFAMKAGLEMTPIAYRGASPAVQDLLSGEIDLMLSDRAAVRSHIKAGTLKALAVAGRERVKEFPEIPTIAESGIKDFEMESWFGLSVRNGTPDTIIEKLADTYAQVIKDPEIVAKLSEAGINVTFSSPKEFSAFINDETKRWGDLIQERNIKIE</sequence>
<keyword evidence="4" id="KW-1185">Reference proteome</keyword>
<comment type="caution">
    <text evidence="3">The sequence shown here is derived from an EMBL/GenBank/DDBJ whole genome shotgun (WGS) entry which is preliminary data.</text>
</comment>